<gene>
    <name evidence="2" type="primary">Necator_chrIII.g11800</name>
    <name evidence="2" type="ORF">RB195_011035</name>
</gene>
<keyword evidence="3" id="KW-1185">Reference proteome</keyword>
<evidence type="ECO:0000313" key="3">
    <source>
        <dbReference type="Proteomes" id="UP001303046"/>
    </source>
</evidence>
<feature type="transmembrane region" description="Helical" evidence="1">
    <location>
        <begin position="156"/>
        <end position="183"/>
    </location>
</feature>
<keyword evidence="1" id="KW-1133">Transmembrane helix</keyword>
<evidence type="ECO:0000256" key="1">
    <source>
        <dbReference type="SAM" id="Phobius"/>
    </source>
</evidence>
<keyword evidence="1" id="KW-0472">Membrane</keyword>
<keyword evidence="1" id="KW-0812">Transmembrane</keyword>
<feature type="transmembrane region" description="Helical" evidence="1">
    <location>
        <begin position="56"/>
        <end position="78"/>
    </location>
</feature>
<feature type="transmembrane region" description="Helical" evidence="1">
    <location>
        <begin position="116"/>
        <end position="144"/>
    </location>
</feature>
<comment type="caution">
    <text evidence="2">The sequence shown here is derived from an EMBL/GenBank/DDBJ whole genome shotgun (WGS) entry which is preliminary data.</text>
</comment>
<sequence>MNYCGRPAVELRRREERSTRESKCSDSDPRLAAGLDYDCGEETLFTFHEIPFSANIVLFVSSCWTLVFSVGCCLRVHFAYHWNGYLHVIIPFFGLLAILTAILGYFIKPKFSRKCFLASGIAWILTVLAAIGLIVLSGFVYARFRENRAIEGFRSFFLYGILWIFFTDLLCLVTVIIDSFAVFATYKIWKYKGEFGA</sequence>
<evidence type="ECO:0000313" key="2">
    <source>
        <dbReference type="EMBL" id="KAK6744087.1"/>
    </source>
</evidence>
<organism evidence="2 3">
    <name type="scientific">Necator americanus</name>
    <name type="common">Human hookworm</name>
    <dbReference type="NCBI Taxonomy" id="51031"/>
    <lineage>
        <taxon>Eukaryota</taxon>
        <taxon>Metazoa</taxon>
        <taxon>Ecdysozoa</taxon>
        <taxon>Nematoda</taxon>
        <taxon>Chromadorea</taxon>
        <taxon>Rhabditida</taxon>
        <taxon>Rhabditina</taxon>
        <taxon>Rhabditomorpha</taxon>
        <taxon>Strongyloidea</taxon>
        <taxon>Ancylostomatidae</taxon>
        <taxon>Bunostominae</taxon>
        <taxon>Necator</taxon>
    </lineage>
</organism>
<dbReference type="EMBL" id="JAVFWL010000003">
    <property type="protein sequence ID" value="KAK6744087.1"/>
    <property type="molecule type" value="Genomic_DNA"/>
</dbReference>
<protein>
    <submittedName>
        <fullName evidence="2">Uncharacterized protein</fullName>
    </submittedName>
</protein>
<dbReference type="Proteomes" id="UP001303046">
    <property type="component" value="Unassembled WGS sequence"/>
</dbReference>
<feature type="transmembrane region" description="Helical" evidence="1">
    <location>
        <begin position="84"/>
        <end position="107"/>
    </location>
</feature>
<proteinExistence type="predicted"/>
<name>A0ABR1D1J7_NECAM</name>
<accession>A0ABR1D1J7</accession>
<reference evidence="2 3" key="1">
    <citation type="submission" date="2023-08" db="EMBL/GenBank/DDBJ databases">
        <title>A Necator americanus chromosomal reference genome.</title>
        <authorList>
            <person name="Ilik V."/>
            <person name="Petrzelkova K.J."/>
            <person name="Pardy F."/>
            <person name="Fuh T."/>
            <person name="Niatou-Singa F.S."/>
            <person name="Gouil Q."/>
            <person name="Baker L."/>
            <person name="Ritchie M.E."/>
            <person name="Jex A.R."/>
            <person name="Gazzola D."/>
            <person name="Li H."/>
            <person name="Toshio Fujiwara R."/>
            <person name="Zhan B."/>
            <person name="Aroian R.V."/>
            <person name="Pafco B."/>
            <person name="Schwarz E.M."/>
        </authorList>
    </citation>
    <scope>NUCLEOTIDE SEQUENCE [LARGE SCALE GENOMIC DNA]</scope>
    <source>
        <strain evidence="2 3">Aroian</strain>
        <tissue evidence="2">Whole animal</tissue>
    </source>
</reference>